<name>A0A382QF35_9ZZZZ</name>
<dbReference type="CDD" id="cd04590">
    <property type="entry name" value="CBS_pair_CorC_HlyC_assoc"/>
    <property type="match status" value="1"/>
</dbReference>
<keyword evidence="8 9" id="KW-0472">Membrane</keyword>
<comment type="subcellular location">
    <subcellularLocation>
        <location evidence="1">Cell membrane</location>
        <topology evidence="1">Multi-pass membrane protein</topology>
    </subcellularLocation>
</comment>
<feature type="transmembrane region" description="Helical" evidence="9">
    <location>
        <begin position="63"/>
        <end position="87"/>
    </location>
</feature>
<sequence>MSDEIPLGTLFTLLAILLILSAFFAATETALMRVNKYRIRHLSRKGHREAKLAEKLLKHPEKLIAFILFGNNLVLFIAASIVGVVSMEIGGPAGVAIGTVVLTLVVLLFAESAPKTIAAIFPEKIALPASRIYYPLVKLMAPFLGIINFFTNIILKALGSVPNQNDEKLSIDELKTLIHDGMTKTSLDRQKIMMGVLDLGNITVEDIMLPHNEILGIDLSDSSAVNQKIIKQSFYSKLPVYQEVLDNLKGVLDLSNFLKKTNINLYDNKMVLNHIQQPYFIPETTTLSQQLIEFKKKKEKLGFAVDEYGNIQGLVTIEDIFEEIVGDY</sequence>
<dbReference type="PROSITE" id="PS51371">
    <property type="entry name" value="CBS"/>
    <property type="match status" value="1"/>
</dbReference>
<dbReference type="InterPro" id="IPR046342">
    <property type="entry name" value="CBS_dom_sf"/>
</dbReference>
<evidence type="ECO:0000256" key="1">
    <source>
        <dbReference type="ARBA" id="ARBA00004651"/>
    </source>
</evidence>
<keyword evidence="7" id="KW-0129">CBS domain</keyword>
<keyword evidence="6 9" id="KW-1133">Transmembrane helix</keyword>
<dbReference type="Gene3D" id="3.10.580.10">
    <property type="entry name" value="CBS-domain"/>
    <property type="match status" value="1"/>
</dbReference>
<dbReference type="Pfam" id="PF01595">
    <property type="entry name" value="CNNM"/>
    <property type="match status" value="1"/>
</dbReference>
<dbReference type="GO" id="GO:0005886">
    <property type="term" value="C:plasma membrane"/>
    <property type="evidence" value="ECO:0007669"/>
    <property type="project" value="UniProtKB-SubCell"/>
</dbReference>
<feature type="domain" description="CBS" evidence="10">
    <location>
        <begin position="272"/>
        <end position="328"/>
    </location>
</feature>
<dbReference type="InterPro" id="IPR000644">
    <property type="entry name" value="CBS_dom"/>
</dbReference>
<evidence type="ECO:0000256" key="5">
    <source>
        <dbReference type="ARBA" id="ARBA00022737"/>
    </source>
</evidence>
<keyword evidence="4 9" id="KW-0812">Transmembrane</keyword>
<feature type="domain" description="CNNM transmembrane" evidence="11">
    <location>
        <begin position="3"/>
        <end position="191"/>
    </location>
</feature>
<evidence type="ECO:0000259" key="10">
    <source>
        <dbReference type="PROSITE" id="PS51371"/>
    </source>
</evidence>
<dbReference type="AlphaFoldDB" id="A0A382QF35"/>
<feature type="transmembrane region" description="Helical" evidence="9">
    <location>
        <begin position="93"/>
        <end position="111"/>
    </location>
</feature>
<dbReference type="EMBL" id="UINC01113737">
    <property type="protein sequence ID" value="SVC83538.1"/>
    <property type="molecule type" value="Genomic_DNA"/>
</dbReference>
<dbReference type="Pfam" id="PF00571">
    <property type="entry name" value="CBS"/>
    <property type="match status" value="1"/>
</dbReference>
<feature type="transmembrane region" description="Helical" evidence="9">
    <location>
        <begin position="132"/>
        <end position="155"/>
    </location>
</feature>
<dbReference type="PANTHER" id="PTHR22777">
    <property type="entry name" value="HEMOLYSIN-RELATED"/>
    <property type="match status" value="1"/>
</dbReference>
<organism evidence="12">
    <name type="scientific">marine metagenome</name>
    <dbReference type="NCBI Taxonomy" id="408172"/>
    <lineage>
        <taxon>unclassified sequences</taxon>
        <taxon>metagenomes</taxon>
        <taxon>ecological metagenomes</taxon>
    </lineage>
</organism>
<comment type="similarity">
    <text evidence="2">Belongs to the UPF0053 family.</text>
</comment>
<feature type="transmembrane region" description="Helical" evidence="9">
    <location>
        <begin position="6"/>
        <end position="31"/>
    </location>
</feature>
<evidence type="ECO:0000256" key="7">
    <source>
        <dbReference type="ARBA" id="ARBA00023122"/>
    </source>
</evidence>
<evidence type="ECO:0000256" key="3">
    <source>
        <dbReference type="ARBA" id="ARBA00022475"/>
    </source>
</evidence>
<dbReference type="PANTHER" id="PTHR22777:SF32">
    <property type="entry name" value="UPF0053 INNER MEMBRANE PROTEIN YFJD"/>
    <property type="match status" value="1"/>
</dbReference>
<protein>
    <recommendedName>
        <fullName evidence="13">CNNM transmembrane domain-containing protein</fullName>
    </recommendedName>
</protein>
<dbReference type="InterPro" id="IPR044751">
    <property type="entry name" value="Ion_transp-like_CBS"/>
</dbReference>
<dbReference type="PROSITE" id="PS51846">
    <property type="entry name" value="CNNM"/>
    <property type="match status" value="1"/>
</dbReference>
<dbReference type="InterPro" id="IPR002550">
    <property type="entry name" value="CNNM"/>
</dbReference>
<evidence type="ECO:0000256" key="2">
    <source>
        <dbReference type="ARBA" id="ARBA00006337"/>
    </source>
</evidence>
<evidence type="ECO:0000256" key="4">
    <source>
        <dbReference type="ARBA" id="ARBA00022692"/>
    </source>
</evidence>
<evidence type="ECO:0000313" key="12">
    <source>
        <dbReference type="EMBL" id="SVC83538.1"/>
    </source>
</evidence>
<evidence type="ECO:0000256" key="9">
    <source>
        <dbReference type="SAM" id="Phobius"/>
    </source>
</evidence>
<keyword evidence="5" id="KW-0677">Repeat</keyword>
<gene>
    <name evidence="12" type="ORF">METZ01_LOCUS336392</name>
</gene>
<dbReference type="SUPFAM" id="SSF54631">
    <property type="entry name" value="CBS-domain pair"/>
    <property type="match status" value="1"/>
</dbReference>
<reference evidence="12" key="1">
    <citation type="submission" date="2018-05" db="EMBL/GenBank/DDBJ databases">
        <authorList>
            <person name="Lanie J.A."/>
            <person name="Ng W.-L."/>
            <person name="Kazmierczak K.M."/>
            <person name="Andrzejewski T.M."/>
            <person name="Davidsen T.M."/>
            <person name="Wayne K.J."/>
            <person name="Tettelin H."/>
            <person name="Glass J.I."/>
            <person name="Rusch D."/>
            <person name="Podicherti R."/>
            <person name="Tsui H.-C.T."/>
            <person name="Winkler M.E."/>
        </authorList>
    </citation>
    <scope>NUCLEOTIDE SEQUENCE</scope>
</reference>
<evidence type="ECO:0000256" key="6">
    <source>
        <dbReference type="ARBA" id="ARBA00022989"/>
    </source>
</evidence>
<keyword evidence="3" id="KW-1003">Cell membrane</keyword>
<feature type="non-terminal residue" evidence="12">
    <location>
        <position position="328"/>
    </location>
</feature>
<evidence type="ECO:0000256" key="8">
    <source>
        <dbReference type="ARBA" id="ARBA00023136"/>
    </source>
</evidence>
<proteinExistence type="inferred from homology"/>
<accession>A0A382QF35</accession>
<evidence type="ECO:0000259" key="11">
    <source>
        <dbReference type="PROSITE" id="PS51846"/>
    </source>
</evidence>
<evidence type="ECO:0008006" key="13">
    <source>
        <dbReference type="Google" id="ProtNLM"/>
    </source>
</evidence>